<sequence>MRLNDTTDVALRIMIYGASTGKNLFTIDQIVQAYHLPRSTVMKVVNALTQGHFLTAQRGRSGGLYLARAAADIKIGEVVRHMETDFSLVECMRPTNNCAIVDCCKAISPLAEAKTAFLAVLDRYTIADIALTPIDFGLAV</sequence>
<dbReference type="GO" id="GO:0003700">
    <property type="term" value="F:DNA-binding transcription factor activity"/>
    <property type="evidence" value="ECO:0007669"/>
    <property type="project" value="TreeGrafter"/>
</dbReference>
<dbReference type="PROSITE" id="PS51197">
    <property type="entry name" value="HTH_RRF2_2"/>
    <property type="match status" value="1"/>
</dbReference>
<dbReference type="EMBL" id="JACIEI010000008">
    <property type="protein sequence ID" value="MBB3994836.1"/>
    <property type="molecule type" value="Genomic_DNA"/>
</dbReference>
<dbReference type="SUPFAM" id="SSF46785">
    <property type="entry name" value="Winged helix' DNA-binding domain"/>
    <property type="match status" value="1"/>
</dbReference>
<reference evidence="2 3" key="1">
    <citation type="submission" date="2020-08" db="EMBL/GenBank/DDBJ databases">
        <title>Genomic Encyclopedia of Type Strains, Phase IV (KMG-IV): sequencing the most valuable type-strain genomes for metagenomic binning, comparative biology and taxonomic classification.</title>
        <authorList>
            <person name="Goeker M."/>
        </authorList>
    </citation>
    <scope>NUCLEOTIDE SEQUENCE [LARGE SCALE GENOMIC DNA]</scope>
    <source>
        <strain evidence="2 3">DSM 102234</strain>
    </source>
</reference>
<dbReference type="RefSeq" id="WP_184566208.1">
    <property type="nucleotide sequence ID" value="NZ_JACIEI010000008.1"/>
</dbReference>
<dbReference type="InterPro" id="IPR036388">
    <property type="entry name" value="WH-like_DNA-bd_sf"/>
</dbReference>
<comment type="caution">
    <text evidence="2">The sequence shown here is derived from an EMBL/GenBank/DDBJ whole genome shotgun (WGS) entry which is preliminary data.</text>
</comment>
<evidence type="ECO:0000313" key="2">
    <source>
        <dbReference type="EMBL" id="MBB3994836.1"/>
    </source>
</evidence>
<proteinExistence type="predicted"/>
<gene>
    <name evidence="2" type="ORF">GGR95_002485</name>
</gene>
<keyword evidence="1" id="KW-0238">DNA-binding</keyword>
<dbReference type="GO" id="GO:0003677">
    <property type="term" value="F:DNA binding"/>
    <property type="evidence" value="ECO:0007669"/>
    <property type="project" value="UniProtKB-KW"/>
</dbReference>
<keyword evidence="3" id="KW-1185">Reference proteome</keyword>
<evidence type="ECO:0000256" key="1">
    <source>
        <dbReference type="ARBA" id="ARBA00023125"/>
    </source>
</evidence>
<dbReference type="InterPro" id="IPR000944">
    <property type="entry name" value="Tscrpt_reg_Rrf2"/>
</dbReference>
<dbReference type="NCBIfam" id="TIGR00738">
    <property type="entry name" value="rrf2_super"/>
    <property type="match status" value="1"/>
</dbReference>
<accession>A0A7W6E4Y7</accession>
<dbReference type="GO" id="GO:0005829">
    <property type="term" value="C:cytosol"/>
    <property type="evidence" value="ECO:0007669"/>
    <property type="project" value="TreeGrafter"/>
</dbReference>
<dbReference type="PANTHER" id="PTHR33221:SF4">
    <property type="entry name" value="HTH-TYPE TRANSCRIPTIONAL REPRESSOR NSRR"/>
    <property type="match status" value="1"/>
</dbReference>
<dbReference type="AlphaFoldDB" id="A0A7W6E4Y7"/>
<organism evidence="2 3">
    <name type="scientific">Sulfitobacter undariae</name>
    <dbReference type="NCBI Taxonomy" id="1563671"/>
    <lineage>
        <taxon>Bacteria</taxon>
        <taxon>Pseudomonadati</taxon>
        <taxon>Pseudomonadota</taxon>
        <taxon>Alphaproteobacteria</taxon>
        <taxon>Rhodobacterales</taxon>
        <taxon>Roseobacteraceae</taxon>
        <taxon>Sulfitobacter</taxon>
    </lineage>
</organism>
<evidence type="ECO:0000313" key="3">
    <source>
        <dbReference type="Proteomes" id="UP000530268"/>
    </source>
</evidence>
<dbReference type="PANTHER" id="PTHR33221">
    <property type="entry name" value="WINGED HELIX-TURN-HELIX TRANSCRIPTIONAL REGULATOR, RRF2 FAMILY"/>
    <property type="match status" value="1"/>
</dbReference>
<protein>
    <submittedName>
        <fullName evidence="2">Rrf2 family nitric oxide-sensitive transcriptional repressor</fullName>
    </submittedName>
</protein>
<dbReference type="InterPro" id="IPR036390">
    <property type="entry name" value="WH_DNA-bd_sf"/>
</dbReference>
<dbReference type="Pfam" id="PF02082">
    <property type="entry name" value="Rrf2"/>
    <property type="match status" value="1"/>
</dbReference>
<dbReference type="Gene3D" id="1.10.10.10">
    <property type="entry name" value="Winged helix-like DNA-binding domain superfamily/Winged helix DNA-binding domain"/>
    <property type="match status" value="1"/>
</dbReference>
<name>A0A7W6E4Y7_9RHOB</name>
<dbReference type="Proteomes" id="UP000530268">
    <property type="component" value="Unassembled WGS sequence"/>
</dbReference>